<evidence type="ECO:0000256" key="10">
    <source>
        <dbReference type="ARBA" id="ARBA00049348"/>
    </source>
</evidence>
<sequence>MEVGIRAITTPLGRMIVAASEEGVCRLEWSEESENESVVGRHHVETARGWVRAFFQKREAPVPVLDRESLTAFQRKVLGTLLEVAPFGEVISYGDLALAAGYENSSRAVGSVMAGNPWALLVPCHRVVRRDGALGNYSGCNGPETKAWLLKHEGRELELGLRLAR</sequence>
<dbReference type="EC" id="2.1.1.63" evidence="4"/>
<organism evidence="12">
    <name type="scientific">marine metagenome</name>
    <dbReference type="NCBI Taxonomy" id="408172"/>
    <lineage>
        <taxon>unclassified sequences</taxon>
        <taxon>metagenomes</taxon>
        <taxon>ecological metagenomes</taxon>
    </lineage>
</organism>
<gene>
    <name evidence="12" type="ORF">METZ01_LOCUS93751</name>
</gene>
<evidence type="ECO:0000313" key="12">
    <source>
        <dbReference type="EMBL" id="SVA40897.1"/>
    </source>
</evidence>
<keyword evidence="7" id="KW-0808">Transferase</keyword>
<comment type="catalytic activity">
    <reaction evidence="1">
        <text>a 4-O-methyl-thymidine in DNA + L-cysteinyl-[protein] = a thymidine in DNA + S-methyl-L-cysteinyl-[protein]</text>
        <dbReference type="Rhea" id="RHEA:53428"/>
        <dbReference type="Rhea" id="RHEA-COMP:10131"/>
        <dbReference type="Rhea" id="RHEA-COMP:10132"/>
        <dbReference type="Rhea" id="RHEA-COMP:13555"/>
        <dbReference type="Rhea" id="RHEA-COMP:13556"/>
        <dbReference type="ChEBI" id="CHEBI:29950"/>
        <dbReference type="ChEBI" id="CHEBI:82612"/>
        <dbReference type="ChEBI" id="CHEBI:137386"/>
        <dbReference type="ChEBI" id="CHEBI:137387"/>
        <dbReference type="EC" id="2.1.1.63"/>
    </reaction>
</comment>
<comment type="similarity">
    <text evidence="3">Belongs to the MGMT family.</text>
</comment>
<evidence type="ECO:0000256" key="4">
    <source>
        <dbReference type="ARBA" id="ARBA00011918"/>
    </source>
</evidence>
<dbReference type="PROSITE" id="PS00374">
    <property type="entry name" value="MGMT"/>
    <property type="match status" value="1"/>
</dbReference>
<comment type="function">
    <text evidence="2">Involved in the cellular defense against the biological effects of O6-methylguanine (O6-MeG) and O4-methylthymine (O4-MeT) in DNA. Repairs the methylated nucleobase in DNA by stoichiometrically transferring the methyl group to a cysteine residue in the enzyme. This is a suicide reaction: the enzyme is irreversibly inactivated.</text>
</comment>
<evidence type="ECO:0000259" key="11">
    <source>
        <dbReference type="Pfam" id="PF01035"/>
    </source>
</evidence>
<keyword evidence="6" id="KW-0489">Methyltransferase</keyword>
<dbReference type="InterPro" id="IPR014048">
    <property type="entry name" value="MethylDNA_cys_MeTrfase_DNA-bd"/>
</dbReference>
<dbReference type="GO" id="GO:0032259">
    <property type="term" value="P:methylation"/>
    <property type="evidence" value="ECO:0007669"/>
    <property type="project" value="UniProtKB-KW"/>
</dbReference>
<evidence type="ECO:0000256" key="2">
    <source>
        <dbReference type="ARBA" id="ARBA00003317"/>
    </source>
</evidence>
<dbReference type="PANTHER" id="PTHR46460">
    <property type="entry name" value="METHYLATED-DNA--PROTEIN-CYSTEINE METHYLTRANSFERASE"/>
    <property type="match status" value="1"/>
</dbReference>
<name>A0A381VML6_9ZZZZ</name>
<dbReference type="InterPro" id="IPR036631">
    <property type="entry name" value="MGMT_N_sf"/>
</dbReference>
<evidence type="ECO:0000256" key="8">
    <source>
        <dbReference type="ARBA" id="ARBA00022763"/>
    </source>
</evidence>
<keyword evidence="9" id="KW-0234">DNA repair</keyword>
<keyword evidence="8" id="KW-0227">DNA damage</keyword>
<dbReference type="FunFam" id="1.10.10.10:FF:000214">
    <property type="entry name" value="Methylated-DNA--protein-cysteine methyltransferase"/>
    <property type="match status" value="1"/>
</dbReference>
<evidence type="ECO:0000256" key="3">
    <source>
        <dbReference type="ARBA" id="ARBA00008711"/>
    </source>
</evidence>
<evidence type="ECO:0000256" key="7">
    <source>
        <dbReference type="ARBA" id="ARBA00022679"/>
    </source>
</evidence>
<protein>
    <recommendedName>
        <fullName evidence="5">Methylated-DNA--protein-cysteine methyltransferase</fullName>
        <ecNumber evidence="4">2.1.1.63</ecNumber>
    </recommendedName>
</protein>
<dbReference type="SUPFAM" id="SSF53155">
    <property type="entry name" value="Methylated DNA-protein cysteine methyltransferase domain"/>
    <property type="match status" value="1"/>
</dbReference>
<reference evidence="12" key="1">
    <citation type="submission" date="2018-05" db="EMBL/GenBank/DDBJ databases">
        <authorList>
            <person name="Lanie J.A."/>
            <person name="Ng W.-L."/>
            <person name="Kazmierczak K.M."/>
            <person name="Andrzejewski T.M."/>
            <person name="Davidsen T.M."/>
            <person name="Wayne K.J."/>
            <person name="Tettelin H."/>
            <person name="Glass J.I."/>
            <person name="Rusch D."/>
            <person name="Podicherti R."/>
            <person name="Tsui H.-C.T."/>
            <person name="Winkler M.E."/>
        </authorList>
    </citation>
    <scope>NUCLEOTIDE SEQUENCE</scope>
</reference>
<evidence type="ECO:0000256" key="5">
    <source>
        <dbReference type="ARBA" id="ARBA00015377"/>
    </source>
</evidence>
<dbReference type="EMBL" id="UINC01009104">
    <property type="protein sequence ID" value="SVA40897.1"/>
    <property type="molecule type" value="Genomic_DNA"/>
</dbReference>
<dbReference type="AlphaFoldDB" id="A0A381VML6"/>
<dbReference type="InterPro" id="IPR036217">
    <property type="entry name" value="MethylDNA_cys_MeTrfase_DNAb"/>
</dbReference>
<proteinExistence type="inferred from homology"/>
<dbReference type="NCBIfam" id="TIGR00589">
    <property type="entry name" value="ogt"/>
    <property type="match status" value="1"/>
</dbReference>
<dbReference type="InterPro" id="IPR001497">
    <property type="entry name" value="MethylDNA_cys_MeTrfase_AS"/>
</dbReference>
<evidence type="ECO:0000256" key="1">
    <source>
        <dbReference type="ARBA" id="ARBA00001286"/>
    </source>
</evidence>
<feature type="domain" description="Methylated-DNA-[protein]-cysteine S-methyltransferase DNA binding" evidence="11">
    <location>
        <begin position="72"/>
        <end position="154"/>
    </location>
</feature>
<dbReference type="Pfam" id="PF01035">
    <property type="entry name" value="DNA_binding_1"/>
    <property type="match status" value="1"/>
</dbReference>
<dbReference type="Gene3D" id="1.10.10.10">
    <property type="entry name" value="Winged helix-like DNA-binding domain superfamily/Winged helix DNA-binding domain"/>
    <property type="match status" value="1"/>
</dbReference>
<dbReference type="PANTHER" id="PTHR46460:SF1">
    <property type="entry name" value="METHYLATED-DNA--PROTEIN-CYSTEINE METHYLTRANSFERASE"/>
    <property type="match status" value="1"/>
</dbReference>
<evidence type="ECO:0000256" key="9">
    <source>
        <dbReference type="ARBA" id="ARBA00023204"/>
    </source>
</evidence>
<dbReference type="InterPro" id="IPR036388">
    <property type="entry name" value="WH-like_DNA-bd_sf"/>
</dbReference>
<dbReference type="SUPFAM" id="SSF46767">
    <property type="entry name" value="Methylated DNA-protein cysteine methyltransferase, C-terminal domain"/>
    <property type="match status" value="1"/>
</dbReference>
<dbReference type="GO" id="GO:0003908">
    <property type="term" value="F:methylated-DNA-[protein]-cysteine S-methyltransferase activity"/>
    <property type="evidence" value="ECO:0007669"/>
    <property type="project" value="UniProtKB-EC"/>
</dbReference>
<accession>A0A381VML6</accession>
<comment type="catalytic activity">
    <reaction evidence="10">
        <text>a 6-O-methyl-2'-deoxyguanosine in DNA + L-cysteinyl-[protein] = S-methyl-L-cysteinyl-[protein] + a 2'-deoxyguanosine in DNA</text>
        <dbReference type="Rhea" id="RHEA:24000"/>
        <dbReference type="Rhea" id="RHEA-COMP:10131"/>
        <dbReference type="Rhea" id="RHEA-COMP:10132"/>
        <dbReference type="Rhea" id="RHEA-COMP:11367"/>
        <dbReference type="Rhea" id="RHEA-COMP:11368"/>
        <dbReference type="ChEBI" id="CHEBI:29950"/>
        <dbReference type="ChEBI" id="CHEBI:82612"/>
        <dbReference type="ChEBI" id="CHEBI:85445"/>
        <dbReference type="ChEBI" id="CHEBI:85448"/>
        <dbReference type="EC" id="2.1.1.63"/>
    </reaction>
</comment>
<dbReference type="GO" id="GO:0006281">
    <property type="term" value="P:DNA repair"/>
    <property type="evidence" value="ECO:0007669"/>
    <property type="project" value="UniProtKB-KW"/>
</dbReference>
<dbReference type="CDD" id="cd06445">
    <property type="entry name" value="ATase"/>
    <property type="match status" value="1"/>
</dbReference>
<evidence type="ECO:0000256" key="6">
    <source>
        <dbReference type="ARBA" id="ARBA00022603"/>
    </source>
</evidence>